<dbReference type="GO" id="GO:0005524">
    <property type="term" value="F:ATP binding"/>
    <property type="evidence" value="ECO:0007669"/>
    <property type="project" value="UniProtKB-KW"/>
</dbReference>
<protein>
    <submittedName>
        <fullName evidence="12">Multidrug ABC transporter permease</fullName>
    </submittedName>
</protein>
<evidence type="ECO:0000256" key="6">
    <source>
        <dbReference type="ARBA" id="ARBA00023136"/>
    </source>
</evidence>
<dbReference type="EMBL" id="BLLO01000031">
    <property type="protein sequence ID" value="GFH81068.1"/>
    <property type="molecule type" value="Genomic_DNA"/>
</dbReference>
<dbReference type="Gene3D" id="1.20.1560.10">
    <property type="entry name" value="ABC transporter type 1, transmembrane domain"/>
    <property type="match status" value="1"/>
</dbReference>
<keyword evidence="3" id="KW-0547">Nucleotide-binding</keyword>
<feature type="transmembrane region" description="Helical" evidence="8">
    <location>
        <begin position="106"/>
        <end position="126"/>
    </location>
</feature>
<evidence type="ECO:0000313" key="11">
    <source>
        <dbReference type="EMBL" id="GFH81068.1"/>
    </source>
</evidence>
<dbReference type="InterPro" id="IPR011527">
    <property type="entry name" value="ABC1_TM_dom"/>
</dbReference>
<evidence type="ECO:0000259" key="9">
    <source>
        <dbReference type="PROSITE" id="PS50893"/>
    </source>
</evidence>
<keyword evidence="6 8" id="KW-0472">Membrane</keyword>
<dbReference type="InterPro" id="IPR027417">
    <property type="entry name" value="P-loop_NTPase"/>
</dbReference>
<reference evidence="11 13" key="2">
    <citation type="submission" date="2020-02" db="EMBL/GenBank/DDBJ databases">
        <title>Whole genome shotgun sequence of Streptomyces gougerotii NBRC 13043.</title>
        <authorList>
            <person name="Ichikawa N."/>
            <person name="Komaki H."/>
            <person name="Tamura T."/>
        </authorList>
    </citation>
    <scope>NUCLEOTIDE SEQUENCE [LARGE SCALE GENOMIC DNA]</scope>
    <source>
        <strain evidence="11 13">NBRC 13043</strain>
    </source>
</reference>
<dbReference type="PANTHER" id="PTHR43394">
    <property type="entry name" value="ATP-DEPENDENT PERMEASE MDL1, MITOCHONDRIAL"/>
    <property type="match status" value="1"/>
</dbReference>
<dbReference type="InterPro" id="IPR003593">
    <property type="entry name" value="AAA+_ATPase"/>
</dbReference>
<dbReference type="GO" id="GO:0016887">
    <property type="term" value="F:ATP hydrolysis activity"/>
    <property type="evidence" value="ECO:0007669"/>
    <property type="project" value="InterPro"/>
</dbReference>
<feature type="compositionally biased region" description="Basic and acidic residues" evidence="7">
    <location>
        <begin position="7"/>
        <end position="17"/>
    </location>
</feature>
<dbReference type="Gene3D" id="3.40.50.300">
    <property type="entry name" value="P-loop containing nucleotide triphosphate hydrolases"/>
    <property type="match status" value="1"/>
</dbReference>
<feature type="region of interest" description="Disordered" evidence="7">
    <location>
        <begin position="663"/>
        <end position="711"/>
    </location>
</feature>
<evidence type="ECO:0000313" key="14">
    <source>
        <dbReference type="Proteomes" id="UP000660975"/>
    </source>
</evidence>
<reference evidence="12" key="3">
    <citation type="submission" date="2020-09" db="EMBL/GenBank/DDBJ databases">
        <authorList>
            <person name="Sun Q."/>
            <person name="Ohkuma M."/>
        </authorList>
    </citation>
    <scope>NUCLEOTIDE SEQUENCE</scope>
    <source>
        <strain evidence="12">JCM 4136</strain>
    </source>
</reference>
<accession>A0A8H9LKH6</accession>
<evidence type="ECO:0000256" key="8">
    <source>
        <dbReference type="SAM" id="Phobius"/>
    </source>
</evidence>
<dbReference type="Pfam" id="PF00005">
    <property type="entry name" value="ABC_tran"/>
    <property type="match status" value="1"/>
</dbReference>
<keyword evidence="5 8" id="KW-1133">Transmembrane helix</keyword>
<dbReference type="InterPro" id="IPR039421">
    <property type="entry name" value="Type_1_exporter"/>
</dbReference>
<evidence type="ECO:0000313" key="13">
    <source>
        <dbReference type="Proteomes" id="UP000480804"/>
    </source>
</evidence>
<evidence type="ECO:0000256" key="2">
    <source>
        <dbReference type="ARBA" id="ARBA00022692"/>
    </source>
</evidence>
<feature type="compositionally biased region" description="Pro residues" evidence="7">
    <location>
        <begin position="699"/>
        <end position="711"/>
    </location>
</feature>
<gene>
    <name evidence="12" type="ORF">GCM10010227_29720</name>
    <name evidence="11" type="ORF">Sgou_57380</name>
</gene>
<evidence type="ECO:0000256" key="5">
    <source>
        <dbReference type="ARBA" id="ARBA00022989"/>
    </source>
</evidence>
<dbReference type="EMBL" id="BMSC01000008">
    <property type="protein sequence ID" value="GGU73553.1"/>
    <property type="molecule type" value="Genomic_DNA"/>
</dbReference>
<reference evidence="12" key="1">
    <citation type="journal article" date="2014" name="Int. J. Syst. Evol. Microbiol.">
        <title>Complete genome sequence of Corynebacterium casei LMG S-19264T (=DSM 44701T), isolated from a smear-ripened cheese.</title>
        <authorList>
            <consortium name="US DOE Joint Genome Institute (JGI-PGF)"/>
            <person name="Walter F."/>
            <person name="Albersmeier A."/>
            <person name="Kalinowski J."/>
            <person name="Ruckert C."/>
        </authorList>
    </citation>
    <scope>NUCLEOTIDE SEQUENCE</scope>
    <source>
        <strain evidence="12">JCM 4136</strain>
    </source>
</reference>
<evidence type="ECO:0000256" key="7">
    <source>
        <dbReference type="SAM" id="MobiDB-lite"/>
    </source>
</evidence>
<dbReference type="SUPFAM" id="SSF52540">
    <property type="entry name" value="P-loop containing nucleoside triphosphate hydrolases"/>
    <property type="match status" value="1"/>
</dbReference>
<evidence type="ECO:0000259" key="10">
    <source>
        <dbReference type="PROSITE" id="PS50929"/>
    </source>
</evidence>
<proteinExistence type="predicted"/>
<evidence type="ECO:0000256" key="1">
    <source>
        <dbReference type="ARBA" id="ARBA00004651"/>
    </source>
</evidence>
<keyword evidence="13" id="KW-1185">Reference proteome</keyword>
<dbReference type="PROSITE" id="PS50929">
    <property type="entry name" value="ABC_TM1F"/>
    <property type="match status" value="1"/>
</dbReference>
<dbReference type="SMART" id="SM00382">
    <property type="entry name" value="AAA"/>
    <property type="match status" value="1"/>
</dbReference>
<dbReference type="PANTHER" id="PTHR43394:SF1">
    <property type="entry name" value="ATP-BINDING CASSETTE SUB-FAMILY B MEMBER 10, MITOCHONDRIAL"/>
    <property type="match status" value="1"/>
</dbReference>
<organism evidence="12 14">
    <name type="scientific">Streptomyces gougerotii</name>
    <dbReference type="NCBI Taxonomy" id="53448"/>
    <lineage>
        <taxon>Bacteria</taxon>
        <taxon>Bacillati</taxon>
        <taxon>Actinomycetota</taxon>
        <taxon>Actinomycetes</taxon>
        <taxon>Kitasatosporales</taxon>
        <taxon>Streptomycetaceae</taxon>
        <taxon>Streptomyces</taxon>
        <taxon>Streptomyces diastaticus group</taxon>
    </lineage>
</organism>
<feature type="domain" description="ABC transporter" evidence="9">
    <location>
        <begin position="417"/>
        <end position="658"/>
    </location>
</feature>
<dbReference type="SUPFAM" id="SSF90123">
    <property type="entry name" value="ABC transporter transmembrane region"/>
    <property type="match status" value="1"/>
</dbReference>
<feature type="transmembrane region" description="Helical" evidence="8">
    <location>
        <begin position="133"/>
        <end position="156"/>
    </location>
</feature>
<dbReference type="GO" id="GO:0005886">
    <property type="term" value="C:plasma membrane"/>
    <property type="evidence" value="ECO:0007669"/>
    <property type="project" value="UniProtKB-SubCell"/>
</dbReference>
<feature type="compositionally biased region" description="Low complexity" evidence="7">
    <location>
        <begin position="663"/>
        <end position="673"/>
    </location>
</feature>
<dbReference type="GO" id="GO:0015421">
    <property type="term" value="F:ABC-type oligopeptide transporter activity"/>
    <property type="evidence" value="ECO:0007669"/>
    <property type="project" value="TreeGrafter"/>
</dbReference>
<feature type="region of interest" description="Disordered" evidence="7">
    <location>
        <begin position="1"/>
        <end position="43"/>
    </location>
</feature>
<evidence type="ECO:0000256" key="4">
    <source>
        <dbReference type="ARBA" id="ARBA00022840"/>
    </source>
</evidence>
<dbReference type="Proteomes" id="UP000660975">
    <property type="component" value="Unassembled WGS sequence"/>
</dbReference>
<feature type="domain" description="ABC transmembrane type-1" evidence="10">
    <location>
        <begin position="106"/>
        <end position="383"/>
    </location>
</feature>
<dbReference type="AlphaFoldDB" id="A0A8H9LKH6"/>
<keyword evidence="2 8" id="KW-0812">Transmembrane</keyword>
<comment type="caution">
    <text evidence="12">The sequence shown here is derived from an EMBL/GenBank/DDBJ whole genome shotgun (WGS) entry which is preliminary data.</text>
</comment>
<comment type="subcellular location">
    <subcellularLocation>
        <location evidence="1">Cell membrane</location>
        <topology evidence="1">Multi-pass membrane protein</topology>
    </subcellularLocation>
</comment>
<evidence type="ECO:0000313" key="12">
    <source>
        <dbReference type="EMBL" id="GGU73553.1"/>
    </source>
</evidence>
<feature type="transmembrane region" description="Helical" evidence="8">
    <location>
        <begin position="221"/>
        <end position="245"/>
    </location>
</feature>
<dbReference type="PROSITE" id="PS50893">
    <property type="entry name" value="ABC_TRANSPORTER_2"/>
    <property type="match status" value="1"/>
</dbReference>
<evidence type="ECO:0000256" key="3">
    <source>
        <dbReference type="ARBA" id="ARBA00022741"/>
    </source>
</evidence>
<dbReference type="Proteomes" id="UP000480804">
    <property type="component" value="Unassembled WGS sequence"/>
</dbReference>
<feature type="transmembrane region" description="Helical" evidence="8">
    <location>
        <begin position="326"/>
        <end position="348"/>
    </location>
</feature>
<dbReference type="InterPro" id="IPR003439">
    <property type="entry name" value="ABC_transporter-like_ATP-bd"/>
</dbReference>
<keyword evidence="4" id="KW-0067">ATP-binding</keyword>
<name>A0A8H9LKH6_9ACTN</name>
<sequence>MPVRTVGEGRRGGERVRGRGAAMRLPGGRRPGKAAKPPVSESEQELFGGPLRYDLGWSTHEYAFEGQTLRSTLRAFPGMVAGTLRLAARADRRALWTVGAAEVGQGVAAAVGLVLVNQVLGALLGVGEVADRLYGALPALAAGGAVAVAGALLASLSTAATGRLEPKVERAANERFLGAVVAVELEAVEDGEFRRLIDVAEMGASSARRMVGQGVSTVNSLLSLLAAAGVLTVLHPVLLPMLVLIAAPRGWGAMRVTQRRYASVMHWVEHRRAGSLISRHLTSRHSAPEIRVHGAGAFLLRHYRAMAANAEAEQARLARERAGTELAAAALSGLAMLVTWVALALLVVSGRVDLAVAGTAVVAIRTGSATLGALVVNLNAVTEESLYVADLEKCVARAAERAVPVGGVPLPEKVAEVRFETVRFGYPDRAEPVLDGVSLRVRTGEVTAVVGENGAGKSTLMKLLAGLLLPASGRVLWDGVDLREADRAQLFAQVGLVTQDFERWPMTAGTNIRIGAPDRPGDERAVLEAARAAGAGPLVEGLPRGLHTLLSRVFRGGSDLSGGQWQRIGLARAEYRDARFLLVDEPTSALDPEAEIAAFDRIRGLAGPDRAVVLVTHRMAAVRRADRIYVLDGGRVAEEGTHDTLLAAGGRYAAMYEAQAAQYEPGPPETGDGPPLPHRAGPAAEAADEADAGQNPACAGPPPPAPAESSR</sequence>
<dbReference type="InterPro" id="IPR036640">
    <property type="entry name" value="ABC1_TM_sf"/>
</dbReference>